<protein>
    <submittedName>
        <fullName evidence="1">Uncharacterized protein</fullName>
    </submittedName>
</protein>
<organism evidence="1">
    <name type="scientific">Streptomyces sp. R35</name>
    <dbReference type="NCBI Taxonomy" id="3238630"/>
    <lineage>
        <taxon>Bacteria</taxon>
        <taxon>Bacillati</taxon>
        <taxon>Actinomycetota</taxon>
        <taxon>Actinomycetes</taxon>
        <taxon>Kitasatosporales</taxon>
        <taxon>Streptomycetaceae</taxon>
        <taxon>Streptomyces</taxon>
    </lineage>
</organism>
<dbReference type="RefSeq" id="WP_369253872.1">
    <property type="nucleotide sequence ID" value="NZ_CP163440.1"/>
</dbReference>
<evidence type="ECO:0000313" key="1">
    <source>
        <dbReference type="EMBL" id="XDQ59430.1"/>
    </source>
</evidence>
<accession>A0AB39RU47</accession>
<sequence>MRIRSHVDLCMFTRFMHVRFEDRAPGVDALLADRKDVSALRAAAELQTQASPKVFFHETYHFWQGLRLPFLYRYANLAARAAIHAFANADATWEDLHDWDFLVPDLHRLDLKVTVRLGEDQLSVGPWDQSEGASSANAADWADSATLSPVDLLESAASIAEFQACSGARPDDVQAFRRWAKRHPVYREAFDLACRVLPIDLALTGTIPLINSAFHTSDPVRAFAEELVRMRVLLGRMRTGEGAIREAPLERWSHLTAWLRDELSYESSSEDARLLGSPFHRIHLDNWLHATLNGNPVEHPFLTAPALRWEELARESAADVLLDAPGYAPRDSLDMALKTIVPFTAVRFHRRSDEDIDRVITIGGGGTSTATEDFQIRLMFLTTYSAVRRASGAHFDPDHRLCPHRRCPEWEHNFCNSYPAVPADWHDCKFPENVALAREGARRVRGTRQ</sequence>
<dbReference type="AlphaFoldDB" id="A0AB39RU47"/>
<name>A0AB39RU47_9ACTN</name>
<reference evidence="1" key="1">
    <citation type="submission" date="2024-07" db="EMBL/GenBank/DDBJ databases">
        <authorList>
            <person name="Yu S.T."/>
        </authorList>
    </citation>
    <scope>NUCLEOTIDE SEQUENCE</scope>
    <source>
        <strain evidence="1">R35</strain>
    </source>
</reference>
<gene>
    <name evidence="1" type="ORF">AB5J50_00640</name>
</gene>
<proteinExistence type="predicted"/>
<dbReference type="EMBL" id="CP163440">
    <property type="protein sequence ID" value="XDQ59430.1"/>
    <property type="molecule type" value="Genomic_DNA"/>
</dbReference>